<evidence type="ECO:0000256" key="6">
    <source>
        <dbReference type="RuleBase" id="RU365102"/>
    </source>
</evidence>
<dbReference type="GO" id="GO:0016020">
    <property type="term" value="C:membrane"/>
    <property type="evidence" value="ECO:0007669"/>
    <property type="project" value="UniProtKB-SubCell"/>
</dbReference>
<proteinExistence type="inferred from homology"/>
<dbReference type="Proteomes" id="UP000010384">
    <property type="component" value="Chromosome"/>
</dbReference>
<evidence type="ECO:0000256" key="7">
    <source>
        <dbReference type="SAM" id="MobiDB-lite"/>
    </source>
</evidence>
<name>K9TUU9_CHRTP</name>
<dbReference type="OrthoDB" id="9801356at2"/>
<keyword evidence="9" id="KW-1185">Reference proteome</keyword>
<feature type="transmembrane region" description="Helical" evidence="6">
    <location>
        <begin position="123"/>
        <end position="144"/>
    </location>
</feature>
<dbReference type="PANTHER" id="PTHR12608:SF1">
    <property type="entry name" value="TRANSMEMBRANE PROTEIN 165"/>
    <property type="match status" value="1"/>
</dbReference>
<dbReference type="eggNOG" id="COG2119">
    <property type="taxonomic scope" value="Bacteria"/>
</dbReference>
<dbReference type="GO" id="GO:0046873">
    <property type="term" value="F:metal ion transmembrane transporter activity"/>
    <property type="evidence" value="ECO:0007669"/>
    <property type="project" value="InterPro"/>
</dbReference>
<comment type="caution">
    <text evidence="6">Lacks conserved residue(s) required for the propagation of feature annotation.</text>
</comment>
<evidence type="ECO:0000256" key="4">
    <source>
        <dbReference type="ARBA" id="ARBA00022989"/>
    </source>
</evidence>
<keyword evidence="4 6" id="KW-1133">Transmembrane helix</keyword>
<dbReference type="STRING" id="251229.Chro_1097"/>
<dbReference type="Pfam" id="PF01169">
    <property type="entry name" value="GDT1"/>
    <property type="match status" value="1"/>
</dbReference>
<keyword evidence="3 6" id="KW-0812">Transmembrane</keyword>
<feature type="region of interest" description="Disordered" evidence="7">
    <location>
        <begin position="32"/>
        <end position="52"/>
    </location>
</feature>
<evidence type="ECO:0000256" key="2">
    <source>
        <dbReference type="ARBA" id="ARBA00009190"/>
    </source>
</evidence>
<comment type="similarity">
    <text evidence="2 6">Belongs to the GDT1 family.</text>
</comment>
<organism evidence="8 9">
    <name type="scientific">Chroococcidiopsis thermalis (strain PCC 7203)</name>
    <dbReference type="NCBI Taxonomy" id="251229"/>
    <lineage>
        <taxon>Bacteria</taxon>
        <taxon>Bacillati</taxon>
        <taxon>Cyanobacteriota</taxon>
        <taxon>Cyanophyceae</taxon>
        <taxon>Chroococcidiopsidales</taxon>
        <taxon>Chroococcidiopsidaceae</taxon>
        <taxon>Chroococcidiopsis</taxon>
    </lineage>
</organism>
<reference evidence="8 9" key="1">
    <citation type="submission" date="2012-06" db="EMBL/GenBank/DDBJ databases">
        <title>Finished chromosome of genome of Chroococcidiopsis thermalis PCC 7203.</title>
        <authorList>
            <consortium name="US DOE Joint Genome Institute"/>
            <person name="Gugger M."/>
            <person name="Coursin T."/>
            <person name="Rippka R."/>
            <person name="Tandeau De Marsac N."/>
            <person name="Huntemann M."/>
            <person name="Wei C.-L."/>
            <person name="Han J."/>
            <person name="Detter J.C."/>
            <person name="Han C."/>
            <person name="Tapia R."/>
            <person name="Davenport K."/>
            <person name="Daligault H."/>
            <person name="Erkkila T."/>
            <person name="Gu W."/>
            <person name="Munk A.C.C."/>
            <person name="Teshima H."/>
            <person name="Xu Y."/>
            <person name="Chain P."/>
            <person name="Chen A."/>
            <person name="Krypides N."/>
            <person name="Mavromatis K."/>
            <person name="Markowitz V."/>
            <person name="Szeto E."/>
            <person name="Ivanova N."/>
            <person name="Mikhailova N."/>
            <person name="Ovchinnikova G."/>
            <person name="Pagani I."/>
            <person name="Pati A."/>
            <person name="Goodwin L."/>
            <person name="Peters L."/>
            <person name="Pitluck S."/>
            <person name="Woyke T."/>
            <person name="Kerfeld C."/>
        </authorList>
    </citation>
    <scope>NUCLEOTIDE SEQUENCE [LARGE SCALE GENOMIC DNA]</scope>
    <source>
        <strain evidence="8 9">PCC 7203</strain>
    </source>
</reference>
<dbReference type="EMBL" id="CP003597">
    <property type="protein sequence ID" value="AFY86627.1"/>
    <property type="molecule type" value="Genomic_DNA"/>
</dbReference>
<dbReference type="AlphaFoldDB" id="K9TUU9"/>
<evidence type="ECO:0000256" key="1">
    <source>
        <dbReference type="ARBA" id="ARBA00004141"/>
    </source>
</evidence>
<comment type="subcellular location">
    <subcellularLocation>
        <location evidence="1 6">Membrane</location>
        <topology evidence="1 6">Multi-pass membrane protein</topology>
    </subcellularLocation>
</comment>
<feature type="transmembrane region" description="Helical" evidence="6">
    <location>
        <begin position="90"/>
        <end position="111"/>
    </location>
</feature>
<evidence type="ECO:0000256" key="3">
    <source>
        <dbReference type="ARBA" id="ARBA00022692"/>
    </source>
</evidence>
<dbReference type="HOGENOM" id="CLU_140894_0_0_3"/>
<keyword evidence="5 6" id="KW-0472">Membrane</keyword>
<dbReference type="KEGG" id="cthe:Chro_1097"/>
<dbReference type="InterPro" id="IPR001727">
    <property type="entry name" value="GDT1-like"/>
</dbReference>
<feature type="compositionally biased region" description="Low complexity" evidence="7">
    <location>
        <begin position="40"/>
        <end position="52"/>
    </location>
</feature>
<dbReference type="PANTHER" id="PTHR12608">
    <property type="entry name" value="TRANSMEMBRANE PROTEIN HTP-1 RELATED"/>
    <property type="match status" value="1"/>
</dbReference>
<evidence type="ECO:0000313" key="8">
    <source>
        <dbReference type="EMBL" id="AFY86627.1"/>
    </source>
</evidence>
<dbReference type="PATRIC" id="fig|251229.3.peg.1302"/>
<dbReference type="InParanoid" id="K9TUU9"/>
<gene>
    <name evidence="8" type="ORF">Chro_1097</name>
</gene>
<evidence type="ECO:0000256" key="5">
    <source>
        <dbReference type="ARBA" id="ARBA00023136"/>
    </source>
</evidence>
<evidence type="ECO:0000313" key="9">
    <source>
        <dbReference type="Proteomes" id="UP000010384"/>
    </source>
</evidence>
<accession>K9TUU9</accession>
<protein>
    <recommendedName>
        <fullName evidence="6">GDT1 family protein</fullName>
    </recommendedName>
</protein>
<sequence length="145" mass="15735">MKLESAPPQRSSLSDQITALEKQVLETHSSQPVVSVSDCPPQQQKQQPKKTQQSWWAIYASTFFTIFLAECGDKTQLSTLLMSAESQSPWIVFVGAAAALITTSLLGVLLGQWLAKHLSPRKLEIAAGTSLLLIAIALVCDILLS</sequence>
<dbReference type="RefSeq" id="WP_015153176.1">
    <property type="nucleotide sequence ID" value="NC_019695.1"/>
</dbReference>